<gene>
    <name evidence="2" type="ORF">B0I32_101716</name>
</gene>
<name>A0A2T0NC71_9ACTN</name>
<dbReference type="EMBL" id="PVNG01000001">
    <property type="protein sequence ID" value="PRX70621.1"/>
    <property type="molecule type" value="Genomic_DNA"/>
</dbReference>
<evidence type="ECO:0000256" key="1">
    <source>
        <dbReference type="SAM" id="SignalP"/>
    </source>
</evidence>
<comment type="caution">
    <text evidence="2">The sequence shown here is derived from an EMBL/GenBank/DDBJ whole genome shotgun (WGS) entry which is preliminary data.</text>
</comment>
<keyword evidence="3" id="KW-1185">Reference proteome</keyword>
<sequence>MFGIRASLLALTLALTLAGPAGAADGFGRCPDGHLCLFRDFEGNGTIAWFRAGAPNLEPFGVKDARSAWNRTGRSYCLYASPGYVVHNATVPPGHKENLNPEIAYNSVRAC</sequence>
<protein>
    <submittedName>
        <fullName evidence="2">Peptidase inhibitor family I36</fullName>
    </submittedName>
</protein>
<dbReference type="Proteomes" id="UP000238312">
    <property type="component" value="Unassembled WGS sequence"/>
</dbReference>
<feature type="chain" id="PRO_5015468515" evidence="1">
    <location>
        <begin position="24"/>
        <end position="111"/>
    </location>
</feature>
<feature type="signal peptide" evidence="1">
    <location>
        <begin position="1"/>
        <end position="23"/>
    </location>
</feature>
<evidence type="ECO:0000313" key="3">
    <source>
        <dbReference type="Proteomes" id="UP000238312"/>
    </source>
</evidence>
<evidence type="ECO:0000313" key="2">
    <source>
        <dbReference type="EMBL" id="PRX70621.1"/>
    </source>
</evidence>
<keyword evidence="1" id="KW-0732">Signal</keyword>
<reference evidence="2 3" key="1">
    <citation type="submission" date="2018-03" db="EMBL/GenBank/DDBJ databases">
        <title>Genomic Encyclopedia of Type Strains, Phase III (KMG-III): the genomes of soil and plant-associated and newly described type strains.</title>
        <authorList>
            <person name="Whitman W."/>
        </authorList>
    </citation>
    <scope>NUCLEOTIDE SEQUENCE [LARGE SCALE GENOMIC DNA]</scope>
    <source>
        <strain evidence="2 3">CGMCC 4.7104</strain>
    </source>
</reference>
<accession>A0A2T0NC71</accession>
<dbReference type="AlphaFoldDB" id="A0A2T0NC71"/>
<organism evidence="2 3">
    <name type="scientific">Nonomuraea fuscirosea</name>
    <dbReference type="NCBI Taxonomy" id="1291556"/>
    <lineage>
        <taxon>Bacteria</taxon>
        <taxon>Bacillati</taxon>
        <taxon>Actinomycetota</taxon>
        <taxon>Actinomycetes</taxon>
        <taxon>Streptosporangiales</taxon>
        <taxon>Streptosporangiaceae</taxon>
        <taxon>Nonomuraea</taxon>
    </lineage>
</organism>
<dbReference type="Pfam" id="PF03995">
    <property type="entry name" value="Inhibitor_I36"/>
    <property type="match status" value="1"/>
</dbReference>
<dbReference type="RefSeq" id="WP_181306944.1">
    <property type="nucleotide sequence ID" value="NZ_JBFAIB010000002.1"/>
</dbReference>
<proteinExistence type="predicted"/>